<protein>
    <submittedName>
        <fullName evidence="1">Uncharacterized protein</fullName>
    </submittedName>
</protein>
<dbReference type="OrthoDB" id="2157530at2759"/>
<proteinExistence type="predicted"/>
<evidence type="ECO:0000313" key="2">
    <source>
        <dbReference type="Proteomes" id="UP000799779"/>
    </source>
</evidence>
<gene>
    <name evidence="1" type="ORF">P154DRAFT_526024</name>
</gene>
<accession>A0A6A5W761</accession>
<organism evidence="1 2">
    <name type="scientific">Amniculicola lignicola CBS 123094</name>
    <dbReference type="NCBI Taxonomy" id="1392246"/>
    <lineage>
        <taxon>Eukaryota</taxon>
        <taxon>Fungi</taxon>
        <taxon>Dikarya</taxon>
        <taxon>Ascomycota</taxon>
        <taxon>Pezizomycotina</taxon>
        <taxon>Dothideomycetes</taxon>
        <taxon>Pleosporomycetidae</taxon>
        <taxon>Pleosporales</taxon>
        <taxon>Amniculicolaceae</taxon>
        <taxon>Amniculicola</taxon>
    </lineage>
</organism>
<dbReference type="Proteomes" id="UP000799779">
    <property type="component" value="Unassembled WGS sequence"/>
</dbReference>
<reference evidence="1" key="1">
    <citation type="journal article" date="2020" name="Stud. Mycol.">
        <title>101 Dothideomycetes genomes: a test case for predicting lifestyles and emergence of pathogens.</title>
        <authorList>
            <person name="Haridas S."/>
            <person name="Albert R."/>
            <person name="Binder M."/>
            <person name="Bloem J."/>
            <person name="Labutti K."/>
            <person name="Salamov A."/>
            <person name="Andreopoulos B."/>
            <person name="Baker S."/>
            <person name="Barry K."/>
            <person name="Bills G."/>
            <person name="Bluhm B."/>
            <person name="Cannon C."/>
            <person name="Castanera R."/>
            <person name="Culley D."/>
            <person name="Daum C."/>
            <person name="Ezra D."/>
            <person name="Gonzalez J."/>
            <person name="Henrissat B."/>
            <person name="Kuo A."/>
            <person name="Liang C."/>
            <person name="Lipzen A."/>
            <person name="Lutzoni F."/>
            <person name="Magnuson J."/>
            <person name="Mondo S."/>
            <person name="Nolan M."/>
            <person name="Ohm R."/>
            <person name="Pangilinan J."/>
            <person name="Park H.-J."/>
            <person name="Ramirez L."/>
            <person name="Alfaro M."/>
            <person name="Sun H."/>
            <person name="Tritt A."/>
            <person name="Yoshinaga Y."/>
            <person name="Zwiers L.-H."/>
            <person name="Turgeon B."/>
            <person name="Goodwin S."/>
            <person name="Spatafora J."/>
            <person name="Crous P."/>
            <person name="Grigoriev I."/>
        </authorList>
    </citation>
    <scope>NUCLEOTIDE SEQUENCE</scope>
    <source>
        <strain evidence="1">CBS 123094</strain>
    </source>
</reference>
<sequence>MTNSKGNGTVFKIPSSNCCCPGCGNYFSIGQHSPILRPLSDCYTLIGPCYVHGIMGGELYDHGDRYCEDAGGFARKCFFEVV</sequence>
<name>A0A6A5W761_9PLEO</name>
<keyword evidence="2" id="KW-1185">Reference proteome</keyword>
<evidence type="ECO:0000313" key="1">
    <source>
        <dbReference type="EMBL" id="KAF1995931.1"/>
    </source>
</evidence>
<dbReference type="EMBL" id="ML977632">
    <property type="protein sequence ID" value="KAF1995931.1"/>
    <property type="molecule type" value="Genomic_DNA"/>
</dbReference>
<dbReference type="AlphaFoldDB" id="A0A6A5W761"/>